<proteinExistence type="predicted"/>
<protein>
    <recommendedName>
        <fullName evidence="4">RNA ligase domain-containing protein</fullName>
    </recommendedName>
</protein>
<dbReference type="AlphaFoldDB" id="A0A238UQN1"/>
<name>A0A238UQN1_HALVU</name>
<dbReference type="RefSeq" id="WP_089383184.1">
    <property type="nucleotide sequence ID" value="NZ_FZNQ01000001.1"/>
</dbReference>
<sequence length="288" mass="31747">MQDLPPYPPVDDAPDVFASGHLWVEELVVGEPLRFRLTDAGFLVFGDAERVFEHGSIPLRYRHAVRAVRESFARDAFREAVDDPESVTFGCVAVHRVDRTDAPAPAYDWARTPSVLGTDVHDATQDRFLPRDAVQSVFERVGLRAVDPIAKELRAADVDPASFPIPDSAWYDGPAAGVVFHNKRGGRAIRERRPDGASAEVGIGNDNGPSGDSIERLLDERVTDAWLDRVWTACEAAEDPTTVETLTERALERLARETFALSGPDAPTESEVRSALAARVDRYCRTRA</sequence>
<organism evidence="2 3">
    <name type="scientific">Halorubrum vacuolatum</name>
    <name type="common">Natronobacterium vacuolatum</name>
    <dbReference type="NCBI Taxonomy" id="63740"/>
    <lineage>
        <taxon>Archaea</taxon>
        <taxon>Methanobacteriati</taxon>
        <taxon>Methanobacteriota</taxon>
        <taxon>Stenosarchaea group</taxon>
        <taxon>Halobacteria</taxon>
        <taxon>Halobacteriales</taxon>
        <taxon>Haloferacaceae</taxon>
        <taxon>Halorubrum</taxon>
    </lineage>
</organism>
<evidence type="ECO:0000313" key="3">
    <source>
        <dbReference type="Proteomes" id="UP000198397"/>
    </source>
</evidence>
<reference evidence="2 3" key="1">
    <citation type="submission" date="2017-06" db="EMBL/GenBank/DDBJ databases">
        <authorList>
            <person name="Kim H.J."/>
            <person name="Triplett B.A."/>
        </authorList>
    </citation>
    <scope>NUCLEOTIDE SEQUENCE [LARGE SCALE GENOMIC DNA]</scope>
    <source>
        <strain evidence="2 3">DSM 8800</strain>
    </source>
</reference>
<keyword evidence="3" id="KW-1185">Reference proteome</keyword>
<evidence type="ECO:0000256" key="1">
    <source>
        <dbReference type="SAM" id="MobiDB-lite"/>
    </source>
</evidence>
<gene>
    <name evidence="2" type="ORF">SAMN06264855_101201</name>
</gene>
<dbReference type="OrthoDB" id="326212at2157"/>
<dbReference type="Proteomes" id="UP000198397">
    <property type="component" value="Unassembled WGS sequence"/>
</dbReference>
<evidence type="ECO:0008006" key="4">
    <source>
        <dbReference type="Google" id="ProtNLM"/>
    </source>
</evidence>
<dbReference type="EMBL" id="FZNQ01000001">
    <property type="protein sequence ID" value="SNR23967.1"/>
    <property type="molecule type" value="Genomic_DNA"/>
</dbReference>
<evidence type="ECO:0000313" key="2">
    <source>
        <dbReference type="EMBL" id="SNR23967.1"/>
    </source>
</evidence>
<accession>A0A238UQN1</accession>
<feature type="region of interest" description="Disordered" evidence="1">
    <location>
        <begin position="192"/>
        <end position="211"/>
    </location>
</feature>